<reference evidence="3" key="1">
    <citation type="submission" date="2022-03" db="EMBL/GenBank/DDBJ databases">
        <title>Streptomyces 7R015 and 7R016 isolated from Barleria lupulina in Thailand.</title>
        <authorList>
            <person name="Kanchanasin P."/>
            <person name="Phongsopitanun W."/>
            <person name="Tanasupawat S."/>
        </authorList>
    </citation>
    <scope>NUCLEOTIDE SEQUENCE</scope>
    <source>
        <strain evidence="3">7R016</strain>
    </source>
</reference>
<gene>
    <name evidence="3" type="ORF">MQN93_03765</name>
</gene>
<feature type="signal peptide" evidence="2">
    <location>
        <begin position="1"/>
        <end position="30"/>
    </location>
</feature>
<dbReference type="Proteomes" id="UP001165270">
    <property type="component" value="Unassembled WGS sequence"/>
</dbReference>
<feature type="region of interest" description="Disordered" evidence="1">
    <location>
        <begin position="29"/>
        <end position="52"/>
    </location>
</feature>
<dbReference type="PROSITE" id="PS51257">
    <property type="entry name" value="PROKAR_LIPOPROTEIN"/>
    <property type="match status" value="1"/>
</dbReference>
<comment type="caution">
    <text evidence="3">The sequence shown here is derived from an EMBL/GenBank/DDBJ whole genome shotgun (WGS) entry which is preliminary data.</text>
</comment>
<name>A0ABS9X9Q8_9ACTN</name>
<protein>
    <recommendedName>
        <fullName evidence="5">Copper chaperone PCu(A)C</fullName>
    </recommendedName>
</protein>
<keyword evidence="2" id="KW-0732">Signal</keyword>
<dbReference type="RefSeq" id="WP_242708265.1">
    <property type="nucleotide sequence ID" value="NZ_JALDAX010000001.1"/>
</dbReference>
<evidence type="ECO:0000313" key="3">
    <source>
        <dbReference type="EMBL" id="MCI3238838.1"/>
    </source>
</evidence>
<evidence type="ECO:0000256" key="1">
    <source>
        <dbReference type="SAM" id="MobiDB-lite"/>
    </source>
</evidence>
<evidence type="ECO:0008006" key="5">
    <source>
        <dbReference type="Google" id="ProtNLM"/>
    </source>
</evidence>
<dbReference type="EMBL" id="JALDAX010000001">
    <property type="protein sequence ID" value="MCI3238838.1"/>
    <property type="molecule type" value="Genomic_DNA"/>
</dbReference>
<evidence type="ECO:0000313" key="4">
    <source>
        <dbReference type="Proteomes" id="UP001165270"/>
    </source>
</evidence>
<organism evidence="3 4">
    <name type="scientific">Streptomyces spinosisporus</name>
    <dbReference type="NCBI Taxonomy" id="2927582"/>
    <lineage>
        <taxon>Bacteria</taxon>
        <taxon>Bacillati</taxon>
        <taxon>Actinomycetota</taxon>
        <taxon>Actinomycetes</taxon>
        <taxon>Kitasatosporales</taxon>
        <taxon>Streptomycetaceae</taxon>
        <taxon>Streptomyces</taxon>
    </lineage>
</organism>
<keyword evidence="4" id="KW-1185">Reference proteome</keyword>
<sequence>MTGTAARTRATLIASLSVTLAVLTGGCTSASPHSTSDTSRAGASPGVTSSTGRLSVHTADVDLTITDAVAHLDRSGDGMLTMSVRNGGAVPEHLGMVATPDKGRGVLVGGKSTEGNGSLSTAGILLLPGNTVTFHGGGPSVLLHHVRGITAGHTLPLSLQFGVAGLVHLQARVSSS</sequence>
<dbReference type="Gene3D" id="2.60.40.1890">
    <property type="entry name" value="PCu(A)C copper chaperone"/>
    <property type="match status" value="1"/>
</dbReference>
<feature type="chain" id="PRO_5045915792" description="Copper chaperone PCu(A)C" evidence="2">
    <location>
        <begin position="31"/>
        <end position="176"/>
    </location>
</feature>
<evidence type="ECO:0000256" key="2">
    <source>
        <dbReference type="SAM" id="SignalP"/>
    </source>
</evidence>
<accession>A0ABS9X9Q8</accession>
<dbReference type="InterPro" id="IPR036182">
    <property type="entry name" value="PCuAC_sf"/>
</dbReference>
<proteinExistence type="predicted"/>